<dbReference type="Proteomes" id="UP000189739">
    <property type="component" value="Unassembled WGS sequence"/>
</dbReference>
<feature type="region of interest" description="Disordered" evidence="2">
    <location>
        <begin position="79"/>
        <end position="115"/>
    </location>
</feature>
<dbReference type="GO" id="GO:0003723">
    <property type="term" value="F:RNA binding"/>
    <property type="evidence" value="ECO:0007669"/>
    <property type="project" value="UniProtKB-KW"/>
</dbReference>
<organism evidence="4 5">
    <name type="scientific">Mucilaginibacter pedocola</name>
    <dbReference type="NCBI Taxonomy" id="1792845"/>
    <lineage>
        <taxon>Bacteria</taxon>
        <taxon>Pseudomonadati</taxon>
        <taxon>Bacteroidota</taxon>
        <taxon>Sphingobacteriia</taxon>
        <taxon>Sphingobacteriales</taxon>
        <taxon>Sphingobacteriaceae</taxon>
        <taxon>Mucilaginibacter</taxon>
    </lineage>
</organism>
<evidence type="ECO:0000313" key="5">
    <source>
        <dbReference type="Proteomes" id="UP000189739"/>
    </source>
</evidence>
<protein>
    <recommendedName>
        <fullName evidence="3">RRM domain-containing protein</fullName>
    </recommendedName>
</protein>
<dbReference type="SMART" id="SM00360">
    <property type="entry name" value="RRM"/>
    <property type="match status" value="1"/>
</dbReference>
<name>A0A1S9PCS2_9SPHI</name>
<dbReference type="OrthoDB" id="797376at2"/>
<dbReference type="Gene3D" id="3.30.70.330">
    <property type="match status" value="1"/>
</dbReference>
<evidence type="ECO:0000256" key="1">
    <source>
        <dbReference type="ARBA" id="ARBA00022884"/>
    </source>
</evidence>
<gene>
    <name evidence="4" type="ORF">BC343_09055</name>
</gene>
<proteinExistence type="predicted"/>
<dbReference type="InterPro" id="IPR035979">
    <property type="entry name" value="RBD_domain_sf"/>
</dbReference>
<evidence type="ECO:0000313" key="4">
    <source>
        <dbReference type="EMBL" id="OOQ58786.1"/>
    </source>
</evidence>
<keyword evidence="5" id="KW-1185">Reference proteome</keyword>
<dbReference type="SUPFAM" id="SSF54928">
    <property type="entry name" value="RNA-binding domain, RBD"/>
    <property type="match status" value="1"/>
</dbReference>
<accession>A0A1S9PCS2</accession>
<dbReference type="InterPro" id="IPR052462">
    <property type="entry name" value="SLIRP/GR-RBP-like"/>
</dbReference>
<dbReference type="AlphaFoldDB" id="A0A1S9PCS2"/>
<dbReference type="InterPro" id="IPR000504">
    <property type="entry name" value="RRM_dom"/>
</dbReference>
<dbReference type="EMBL" id="MBTF01000023">
    <property type="protein sequence ID" value="OOQ58786.1"/>
    <property type="molecule type" value="Genomic_DNA"/>
</dbReference>
<dbReference type="PROSITE" id="PS50102">
    <property type="entry name" value="RRM"/>
    <property type="match status" value="1"/>
</dbReference>
<keyword evidence="1" id="KW-0694">RNA-binding</keyword>
<dbReference type="STRING" id="1792845.BC343_09055"/>
<comment type="caution">
    <text evidence="4">The sequence shown here is derived from an EMBL/GenBank/DDBJ whole genome shotgun (WGS) entry which is preliminary data.</text>
</comment>
<reference evidence="4 5" key="1">
    <citation type="submission" date="2016-07" db="EMBL/GenBank/DDBJ databases">
        <title>Genomic analysis of zinc-resistant bacterium Mucilaginibacter pedocola TBZ30.</title>
        <authorList>
            <person name="Huang J."/>
            <person name="Tang J."/>
        </authorList>
    </citation>
    <scope>NUCLEOTIDE SEQUENCE [LARGE SCALE GENOMIC DNA]</scope>
    <source>
        <strain evidence="4 5">TBZ30</strain>
    </source>
</reference>
<feature type="domain" description="RRM" evidence="3">
    <location>
        <begin position="2"/>
        <end position="80"/>
    </location>
</feature>
<evidence type="ECO:0000256" key="2">
    <source>
        <dbReference type="SAM" id="MobiDB-lite"/>
    </source>
</evidence>
<feature type="compositionally biased region" description="Basic residues" evidence="2">
    <location>
        <begin position="105"/>
        <end position="115"/>
    </location>
</feature>
<dbReference type="Pfam" id="PF00076">
    <property type="entry name" value="RRM_1"/>
    <property type="match status" value="1"/>
</dbReference>
<evidence type="ECO:0000259" key="3">
    <source>
        <dbReference type="PROSITE" id="PS50102"/>
    </source>
</evidence>
<dbReference type="InterPro" id="IPR012677">
    <property type="entry name" value="Nucleotide-bd_a/b_plait_sf"/>
</dbReference>
<dbReference type="PANTHER" id="PTHR48027">
    <property type="entry name" value="HETEROGENEOUS NUCLEAR RIBONUCLEOPROTEIN 87F-RELATED"/>
    <property type="match status" value="1"/>
</dbReference>
<sequence>MAKLFIVGIPRDMDEIELLELFSVYGAVNTVTIVTDQSTGESKGYGFVTTTDDAGAERAIAALDQAEIDGRTISVRFADNRAEATGMPNPDRGTLADTNAAQPKPRSKRPRLSKR</sequence>
<dbReference type="RefSeq" id="WP_078349499.1">
    <property type="nucleotide sequence ID" value="NZ_MBTF01000023.1"/>
</dbReference>